<dbReference type="AlphaFoldDB" id="A0A9D4SXJ8"/>
<dbReference type="EMBL" id="JABSTV010001250">
    <property type="protein sequence ID" value="KAH7957156.1"/>
    <property type="molecule type" value="Genomic_DNA"/>
</dbReference>
<comment type="caution">
    <text evidence="2">The sequence shown here is derived from an EMBL/GenBank/DDBJ whole genome shotgun (WGS) entry which is preliminary data.</text>
</comment>
<sequence>MVSRRRPIFGRQRQKRGGRRSLAKSASNRANNFVARIHRRLGRKPFFKRQKHRSRKGKARRKPQRPSDD</sequence>
<reference evidence="2" key="2">
    <citation type="submission" date="2021-09" db="EMBL/GenBank/DDBJ databases">
        <authorList>
            <person name="Jia N."/>
            <person name="Wang J."/>
            <person name="Shi W."/>
            <person name="Du L."/>
            <person name="Sun Y."/>
            <person name="Zhan W."/>
            <person name="Jiang J."/>
            <person name="Wang Q."/>
            <person name="Zhang B."/>
            <person name="Ji P."/>
            <person name="Sakyi L.B."/>
            <person name="Cui X."/>
            <person name="Yuan T."/>
            <person name="Jiang B."/>
            <person name="Yang W."/>
            <person name="Lam T.T.-Y."/>
            <person name="Chang Q."/>
            <person name="Ding S."/>
            <person name="Wang X."/>
            <person name="Zhu J."/>
            <person name="Ruan X."/>
            <person name="Zhao L."/>
            <person name="Wei J."/>
            <person name="Que T."/>
            <person name="Du C."/>
            <person name="Cheng J."/>
            <person name="Dai P."/>
            <person name="Han X."/>
            <person name="Huang E."/>
            <person name="Gao Y."/>
            <person name="Liu J."/>
            <person name="Shao H."/>
            <person name="Ye R."/>
            <person name="Li L."/>
            <person name="Wei W."/>
            <person name="Wang X."/>
            <person name="Wang C."/>
            <person name="Huo Q."/>
            <person name="Li W."/>
            <person name="Guo W."/>
            <person name="Chen H."/>
            <person name="Chen S."/>
            <person name="Zhou L."/>
            <person name="Zhou L."/>
            <person name="Ni X."/>
            <person name="Tian J."/>
            <person name="Zhou Y."/>
            <person name="Sheng Y."/>
            <person name="Liu T."/>
            <person name="Pan Y."/>
            <person name="Xia L."/>
            <person name="Li J."/>
            <person name="Zhao F."/>
            <person name="Cao W."/>
        </authorList>
    </citation>
    <scope>NUCLEOTIDE SEQUENCE</scope>
    <source>
        <strain evidence="2">Rsan-2018</strain>
        <tissue evidence="2">Larvae</tissue>
    </source>
</reference>
<feature type="region of interest" description="Disordered" evidence="1">
    <location>
        <begin position="1"/>
        <end position="69"/>
    </location>
</feature>
<protein>
    <submittedName>
        <fullName evidence="2">Uncharacterized protein</fullName>
    </submittedName>
</protein>
<evidence type="ECO:0000313" key="2">
    <source>
        <dbReference type="EMBL" id="KAH7957156.1"/>
    </source>
</evidence>
<evidence type="ECO:0000313" key="3">
    <source>
        <dbReference type="Proteomes" id="UP000821837"/>
    </source>
</evidence>
<reference evidence="2" key="1">
    <citation type="journal article" date="2020" name="Cell">
        <title>Large-Scale Comparative Analyses of Tick Genomes Elucidate Their Genetic Diversity and Vector Capacities.</title>
        <authorList>
            <consortium name="Tick Genome and Microbiome Consortium (TIGMIC)"/>
            <person name="Jia N."/>
            <person name="Wang J."/>
            <person name="Shi W."/>
            <person name="Du L."/>
            <person name="Sun Y."/>
            <person name="Zhan W."/>
            <person name="Jiang J.F."/>
            <person name="Wang Q."/>
            <person name="Zhang B."/>
            <person name="Ji P."/>
            <person name="Bell-Sakyi L."/>
            <person name="Cui X.M."/>
            <person name="Yuan T.T."/>
            <person name="Jiang B.G."/>
            <person name="Yang W.F."/>
            <person name="Lam T.T."/>
            <person name="Chang Q.C."/>
            <person name="Ding S.J."/>
            <person name="Wang X.J."/>
            <person name="Zhu J.G."/>
            <person name="Ruan X.D."/>
            <person name="Zhao L."/>
            <person name="Wei J.T."/>
            <person name="Ye R.Z."/>
            <person name="Que T.C."/>
            <person name="Du C.H."/>
            <person name="Zhou Y.H."/>
            <person name="Cheng J.X."/>
            <person name="Dai P.F."/>
            <person name="Guo W.B."/>
            <person name="Han X.H."/>
            <person name="Huang E.J."/>
            <person name="Li L.F."/>
            <person name="Wei W."/>
            <person name="Gao Y.C."/>
            <person name="Liu J.Z."/>
            <person name="Shao H.Z."/>
            <person name="Wang X."/>
            <person name="Wang C.C."/>
            <person name="Yang T.C."/>
            <person name="Huo Q.B."/>
            <person name="Li W."/>
            <person name="Chen H.Y."/>
            <person name="Chen S.E."/>
            <person name="Zhou L.G."/>
            <person name="Ni X.B."/>
            <person name="Tian J.H."/>
            <person name="Sheng Y."/>
            <person name="Liu T."/>
            <person name="Pan Y.S."/>
            <person name="Xia L.Y."/>
            <person name="Li J."/>
            <person name="Zhao F."/>
            <person name="Cao W.C."/>
        </authorList>
    </citation>
    <scope>NUCLEOTIDE SEQUENCE</scope>
    <source>
        <strain evidence="2">Rsan-2018</strain>
    </source>
</reference>
<name>A0A9D4SXJ8_RHISA</name>
<evidence type="ECO:0000256" key="1">
    <source>
        <dbReference type="SAM" id="MobiDB-lite"/>
    </source>
</evidence>
<dbReference type="Proteomes" id="UP000821837">
    <property type="component" value="Unassembled WGS sequence"/>
</dbReference>
<accession>A0A9D4SXJ8</accession>
<keyword evidence="3" id="KW-1185">Reference proteome</keyword>
<feature type="compositionally biased region" description="Basic residues" evidence="1">
    <location>
        <begin position="1"/>
        <end position="22"/>
    </location>
</feature>
<feature type="compositionally biased region" description="Basic residues" evidence="1">
    <location>
        <begin position="36"/>
        <end position="69"/>
    </location>
</feature>
<gene>
    <name evidence="2" type="ORF">HPB52_015674</name>
</gene>
<organism evidence="2 3">
    <name type="scientific">Rhipicephalus sanguineus</name>
    <name type="common">Brown dog tick</name>
    <name type="synonym">Ixodes sanguineus</name>
    <dbReference type="NCBI Taxonomy" id="34632"/>
    <lineage>
        <taxon>Eukaryota</taxon>
        <taxon>Metazoa</taxon>
        <taxon>Ecdysozoa</taxon>
        <taxon>Arthropoda</taxon>
        <taxon>Chelicerata</taxon>
        <taxon>Arachnida</taxon>
        <taxon>Acari</taxon>
        <taxon>Parasitiformes</taxon>
        <taxon>Ixodida</taxon>
        <taxon>Ixodoidea</taxon>
        <taxon>Ixodidae</taxon>
        <taxon>Rhipicephalinae</taxon>
        <taxon>Rhipicephalus</taxon>
        <taxon>Rhipicephalus</taxon>
    </lineage>
</organism>
<proteinExistence type="predicted"/>